<evidence type="ECO:0000256" key="1">
    <source>
        <dbReference type="SAM" id="MobiDB-lite"/>
    </source>
</evidence>
<feature type="region of interest" description="Disordered" evidence="1">
    <location>
        <begin position="86"/>
        <end position="107"/>
    </location>
</feature>
<dbReference type="Proteomes" id="UP000663877">
    <property type="component" value="Unassembled WGS sequence"/>
</dbReference>
<protein>
    <submittedName>
        <fullName evidence="3">Uncharacterized protein</fullName>
    </submittedName>
</protein>
<comment type="caution">
    <text evidence="3">The sequence shown here is derived from an EMBL/GenBank/DDBJ whole genome shotgun (WGS) entry which is preliminary data.</text>
</comment>
<proteinExistence type="predicted"/>
<keyword evidence="4" id="KW-1185">Reference proteome</keyword>
<dbReference type="EMBL" id="CAJNOI010000045">
    <property type="protein sequence ID" value="CAF0927778.1"/>
    <property type="molecule type" value="Genomic_DNA"/>
</dbReference>
<accession>A0A815TX78</accession>
<evidence type="ECO:0000313" key="2">
    <source>
        <dbReference type="EMBL" id="CAF0927778.1"/>
    </source>
</evidence>
<gene>
    <name evidence="2" type="ORF">BJG266_LOCUS11904</name>
    <name evidence="3" type="ORF">QVE165_LOCUS43933</name>
</gene>
<dbReference type="AlphaFoldDB" id="A0A815TX78"/>
<dbReference type="Proteomes" id="UP000663832">
    <property type="component" value="Unassembled WGS sequence"/>
</dbReference>
<dbReference type="OrthoDB" id="10588935at2759"/>
<evidence type="ECO:0000313" key="3">
    <source>
        <dbReference type="EMBL" id="CAF1508015.1"/>
    </source>
</evidence>
<dbReference type="EMBL" id="CAJNOM010000576">
    <property type="protein sequence ID" value="CAF1508015.1"/>
    <property type="molecule type" value="Genomic_DNA"/>
</dbReference>
<evidence type="ECO:0000313" key="4">
    <source>
        <dbReference type="Proteomes" id="UP000663832"/>
    </source>
</evidence>
<feature type="compositionally biased region" description="Basic and acidic residues" evidence="1">
    <location>
        <begin position="86"/>
        <end position="100"/>
    </location>
</feature>
<organism evidence="3 4">
    <name type="scientific">Adineta steineri</name>
    <dbReference type="NCBI Taxonomy" id="433720"/>
    <lineage>
        <taxon>Eukaryota</taxon>
        <taxon>Metazoa</taxon>
        <taxon>Spiralia</taxon>
        <taxon>Gnathifera</taxon>
        <taxon>Rotifera</taxon>
        <taxon>Eurotatoria</taxon>
        <taxon>Bdelloidea</taxon>
        <taxon>Adinetida</taxon>
        <taxon>Adinetidae</taxon>
        <taxon>Adineta</taxon>
    </lineage>
</organism>
<sequence>MITSVEDSTQIDRMLSGIEASLAREYIQLRFQPTASPLTLGCLNECLSDSILSNVPSLSSSSKSSTLEEIAKRDCLESNHNTTVDQKKTLDDNTSCEREPTSVPQNNKQITENTSLTNGTKKTTSKIIEQAGSSQLIDDQLESTPVDNSASAPRIQSCNATQLSDPKRIEIIRTLRQYKAGNRQVTLTSKKSGMFVQEFNYSVPSAHTQRAPQSDFGFKNITLRHMCPDTDKVYRGCMLQLTIIESAEFATPSINLVVQDKNNDVEKLNIYNFPQNQGEYLCTTVYTIGTGDTGRRL</sequence>
<name>A0A815TX78_9BILA</name>
<reference evidence="3" key="1">
    <citation type="submission" date="2021-02" db="EMBL/GenBank/DDBJ databases">
        <authorList>
            <person name="Nowell W R."/>
        </authorList>
    </citation>
    <scope>NUCLEOTIDE SEQUENCE</scope>
</reference>